<dbReference type="InterPro" id="IPR029058">
    <property type="entry name" value="AB_hydrolase_fold"/>
</dbReference>
<keyword evidence="4" id="KW-1185">Reference proteome</keyword>
<evidence type="ECO:0000256" key="2">
    <source>
        <dbReference type="SAM" id="Phobius"/>
    </source>
</evidence>
<dbReference type="EMBL" id="JAVEPI010000004">
    <property type="protein sequence ID" value="KAK1442287.1"/>
    <property type="molecule type" value="Genomic_DNA"/>
</dbReference>
<evidence type="ECO:0000256" key="1">
    <source>
        <dbReference type="SAM" id="MobiDB-lite"/>
    </source>
</evidence>
<accession>A0AAD8LQ25</accession>
<feature type="compositionally biased region" description="Basic and acidic residues" evidence="1">
    <location>
        <begin position="692"/>
        <end position="701"/>
    </location>
</feature>
<dbReference type="SUPFAM" id="SSF53474">
    <property type="entry name" value="alpha/beta-Hydrolases"/>
    <property type="match status" value="1"/>
</dbReference>
<keyword evidence="2" id="KW-0472">Membrane</keyword>
<feature type="region of interest" description="Disordered" evidence="1">
    <location>
        <begin position="692"/>
        <end position="717"/>
    </location>
</feature>
<feature type="compositionally biased region" description="Polar residues" evidence="1">
    <location>
        <begin position="702"/>
        <end position="717"/>
    </location>
</feature>
<feature type="transmembrane region" description="Helical" evidence="2">
    <location>
        <begin position="33"/>
        <end position="55"/>
    </location>
</feature>
<dbReference type="Proteomes" id="UP001230268">
    <property type="component" value="Unassembled WGS sequence"/>
</dbReference>
<keyword evidence="2" id="KW-0812">Transmembrane</keyword>
<gene>
    <name evidence="3" type="ORF">BgAZ_403170</name>
</gene>
<reference evidence="3" key="1">
    <citation type="submission" date="2023-08" db="EMBL/GenBank/DDBJ databases">
        <title>Draft sequence of the Babesia gibsoni genome.</title>
        <authorList>
            <person name="Yamagishi J.Y."/>
            <person name="Xuan X.X."/>
        </authorList>
    </citation>
    <scope>NUCLEOTIDE SEQUENCE</scope>
    <source>
        <strain evidence="3">Azabu</strain>
    </source>
</reference>
<feature type="transmembrane region" description="Helical" evidence="2">
    <location>
        <begin position="9"/>
        <end position="27"/>
    </location>
</feature>
<sequence length="879" mass="100423">MESRAAQEFFFYTLAAACTLLLCVYAYKYSRLLFWISFVLAIPVISLTIFCRYSLLPVATYRGLLVQKQRFGSMLAVETLEKLTYLHASLAADADEEFNKHWPDMRPSLSHVYEIYAALYLFQNTSLYKSIPIRFREIYIELKIMLTCMSRVHLPIDKPRAVRIVIFEDIFPPLRKAFEYHDLHKLVWPATQAPDKHIDMLSALMNVNKSTITDDELRQAIHRMSQSKDFKDIIAICAKLMSIVKQYTSKRLTFSEALLLRRNPTFGDTNFLKAYATFSFMAKRETVRVEKNFPARDSYIDAMLVPNTYVKNAVEKEQCQLTDFNPAGKSMTQLVSMLYGTDAYERLYGEGYEQRFAHHPMAMIFNGNSECYEFRSVLRTRLLYHVKQGHNVYLFNYPRTADSSGDTHLSSIIQDCIHIAKDLISRFYEQLPGKSEFKLGIDGFSLGALIAIKTATALQKVYPAELLPFIIARKTFADTTDIAYVRARLIGYLFMRFIGASYGTFSDFANLKGLKINILDIVDHTVPTGISLSGIALSEVFRHEKRSLAPLVKDLRQAMHKLVKWKDRDQLLEPLYNALCGFNSAGENLNDYAKRKGVHRSRKDVWENSFVYRMVAYGSTPMSTLVSTSQSDDSIFSFMDLVVGAGLPGFSIVTEEGKRYLRMPQTVAALFNMFLIGSGNVEAKGRIHERFVIRPSTHESSNEGSNTPPTHTGDNNEETSVTFMLRWPEKRETTPEDVDFTVTIVNLLKRDMAVFGLNGNLIDQFRHFAWHHIHCLWQLANLSVRAMEVKSHYPEIHSKIQKLTNAIYNLSFMDPVDSRDIGPPDPSMPLANSVFHRRYAIFGNIITTREGHSIPLLKKDSDIITALIASTGNRNQFQP</sequence>
<evidence type="ECO:0000313" key="3">
    <source>
        <dbReference type="EMBL" id="KAK1442287.1"/>
    </source>
</evidence>
<proteinExistence type="predicted"/>
<protein>
    <submittedName>
        <fullName evidence="3">Uncharacterized protein</fullName>
    </submittedName>
</protein>
<organism evidence="3 4">
    <name type="scientific">Babesia gibsoni</name>
    <dbReference type="NCBI Taxonomy" id="33632"/>
    <lineage>
        <taxon>Eukaryota</taxon>
        <taxon>Sar</taxon>
        <taxon>Alveolata</taxon>
        <taxon>Apicomplexa</taxon>
        <taxon>Aconoidasida</taxon>
        <taxon>Piroplasmida</taxon>
        <taxon>Babesiidae</taxon>
        <taxon>Babesia</taxon>
    </lineage>
</organism>
<dbReference type="AlphaFoldDB" id="A0AAD8LQ25"/>
<evidence type="ECO:0000313" key="4">
    <source>
        <dbReference type="Proteomes" id="UP001230268"/>
    </source>
</evidence>
<comment type="caution">
    <text evidence="3">The sequence shown here is derived from an EMBL/GenBank/DDBJ whole genome shotgun (WGS) entry which is preliminary data.</text>
</comment>
<keyword evidence="2" id="KW-1133">Transmembrane helix</keyword>
<name>A0AAD8LQ25_BABGI</name>